<dbReference type="SUPFAM" id="SSF52540">
    <property type="entry name" value="P-loop containing nucleoside triphosphate hydrolases"/>
    <property type="match status" value="1"/>
</dbReference>
<keyword evidence="2" id="KW-1185">Reference proteome</keyword>
<sequence>MDAGAWNPGITSEIPGGLMPLVTLYRPENATVDVTQAKEAAAFCGLKTADMISLRVERLVVHELLIRVTADLSVPDGPNYEDLGISLRTMVATILERHIEPRMESVRAAFDAVRTEVSARIDKELTDQLYVPEKPPSPVSSAPSIFARLFGGVKKQDRRSATSAASQNSERAREIAAVENWKSRLSACDDPLERACLEALAKLVGSILGHRGRLVGDLETIGTLATNMVCNGYGSQQVGQAIEPFVKQAIEAEGYRVLPAQEKPVVMNVKGASASGKSTIRPQQRKLAGRIGIPWEDFALISPDYWRKFLLDYDSLGGHKKYAAMLTGQELEMIDKKLDRYMAAKAARGAMSHLLIDRFRFDSFTLEPDRTSDSKLLTRFGDLIFMFFMITPPSETVERAWKRGLTTGRFKAVDDLLYHNVEAYTGIPNLFFSWVLSTKKRVHFEFLDNDVPLGELPRTAAFGWNRSMTILDIQAMINIDRYRKVDVEALSPDEVFDPKDMALRDNISFIKRCAKLIPEIHLADQESGYIYARFDHGKITWCDRPYIEKLPLDSGIKDSLEAFGFSQGNGPEDAEAASLDLAREKNYTLGRWNGPQAG</sequence>
<organism evidence="1 2">
    <name type="scientific">Denitrobaculum tricleocarpae</name>
    <dbReference type="NCBI Taxonomy" id="2591009"/>
    <lineage>
        <taxon>Bacteria</taxon>
        <taxon>Pseudomonadati</taxon>
        <taxon>Pseudomonadota</taxon>
        <taxon>Alphaproteobacteria</taxon>
        <taxon>Rhodospirillales</taxon>
        <taxon>Rhodospirillaceae</taxon>
        <taxon>Denitrobaculum</taxon>
    </lineage>
</organism>
<dbReference type="EMBL" id="VHSH01000002">
    <property type="protein sequence ID" value="TQV82384.1"/>
    <property type="molecule type" value="Genomic_DNA"/>
</dbReference>
<dbReference type="AlphaFoldDB" id="A0A545TYW0"/>
<dbReference type="Gene3D" id="3.40.50.300">
    <property type="entry name" value="P-loop containing nucleotide triphosphate hydrolases"/>
    <property type="match status" value="1"/>
</dbReference>
<dbReference type="InterPro" id="IPR027417">
    <property type="entry name" value="P-loop_NTPase"/>
</dbReference>
<dbReference type="OrthoDB" id="6083243at2"/>
<reference evidence="1 2" key="1">
    <citation type="submission" date="2019-06" db="EMBL/GenBank/DDBJ databases">
        <title>Whole genome sequence for Rhodospirillaceae sp. R148.</title>
        <authorList>
            <person name="Wang G."/>
        </authorList>
    </citation>
    <scope>NUCLEOTIDE SEQUENCE [LARGE SCALE GENOMIC DNA]</scope>
    <source>
        <strain evidence="1 2">R148</strain>
    </source>
</reference>
<comment type="caution">
    <text evidence="1">The sequence shown here is derived from an EMBL/GenBank/DDBJ whole genome shotgun (WGS) entry which is preliminary data.</text>
</comment>
<name>A0A545TYW0_9PROT</name>
<accession>A0A545TYW0</accession>
<evidence type="ECO:0000313" key="1">
    <source>
        <dbReference type="EMBL" id="TQV82384.1"/>
    </source>
</evidence>
<protein>
    <submittedName>
        <fullName evidence="1">Uncharacterized protein</fullName>
    </submittedName>
</protein>
<gene>
    <name evidence="1" type="ORF">FKG95_08515</name>
</gene>
<proteinExistence type="predicted"/>
<evidence type="ECO:0000313" key="2">
    <source>
        <dbReference type="Proteomes" id="UP000315252"/>
    </source>
</evidence>
<dbReference type="Proteomes" id="UP000315252">
    <property type="component" value="Unassembled WGS sequence"/>
</dbReference>